<evidence type="ECO:0000256" key="1">
    <source>
        <dbReference type="ARBA" id="ARBA00004147"/>
    </source>
</evidence>
<proteinExistence type="inferred from homology"/>
<dbReference type="GO" id="GO:0019062">
    <property type="term" value="P:virion attachment to host cell"/>
    <property type="evidence" value="ECO:0007669"/>
    <property type="project" value="UniProtKB-KW"/>
</dbReference>
<evidence type="ECO:0000256" key="9">
    <source>
        <dbReference type="ARBA" id="ARBA00022921"/>
    </source>
</evidence>
<evidence type="ECO:0000256" key="4">
    <source>
        <dbReference type="ARBA" id="ARBA00022561"/>
    </source>
</evidence>
<evidence type="ECO:0000313" key="11">
    <source>
        <dbReference type="EMBL" id="AII22580.1"/>
    </source>
</evidence>
<keyword evidence="7" id="KW-1161">Viral attachment to host cell</keyword>
<dbReference type="GO" id="GO:0046718">
    <property type="term" value="P:symbiont entry into host cell"/>
    <property type="evidence" value="ECO:0007669"/>
    <property type="project" value="UniProtKB-KW"/>
</dbReference>
<keyword evidence="12" id="KW-1185">Reference proteome</keyword>
<evidence type="ECO:0000256" key="10">
    <source>
        <dbReference type="ARBA" id="ARBA00023296"/>
    </source>
</evidence>
<dbReference type="GO" id="GO:0007155">
    <property type="term" value="P:cell adhesion"/>
    <property type="evidence" value="ECO:0007669"/>
    <property type="project" value="InterPro"/>
</dbReference>
<protein>
    <submittedName>
        <fullName evidence="11">Fiber 2</fullName>
    </submittedName>
</protein>
<evidence type="ECO:0000313" key="12">
    <source>
        <dbReference type="Proteomes" id="UP000133496"/>
    </source>
</evidence>
<name>A0A076FTG7_9ADEN</name>
<evidence type="ECO:0000256" key="7">
    <source>
        <dbReference type="ARBA" id="ARBA00022804"/>
    </source>
</evidence>
<dbReference type="PRINTS" id="PR00307">
    <property type="entry name" value="ADENOVSFIBRE"/>
</dbReference>
<sequence length="433" mass="45788">MKRARPTTPTPDPVYPLDPISTSCCPVAPFLLIKATRPLYSFDGGMAIGIGEGLGVDASGKLIATGGKEVPVTAQLPLHLDSNNLMSLLFGSTLKLVEGKLETSQPALTGKAPVDVATSGEVSLSLGKGLKVENGTLALDLIGTAPISITQNEVALTLATGGPLKVVTGGLGLEIGAGLKILNGALTADQPPPVQIAAQPPLSASNNTISLVLDENSALQTVNNKLTVVLDYTLETNGRNMGLKNPIAPLGFTNQGNLELPLQGNLMVKDGKLSLGQPQLPLVLTNNDQLALQVGAGLGVSSGKLTLNPIEKIFVWKDGTAPTFNDWAILYKETRNVNMSFYEIKIGQQWVNKTGGTFTFNIPVTGDTDFYNFLLNCPLPMPFITTTGNSWMTANLGVHGYISADNPFTKMTLTINDVRNVIGPIYAMGYYRN</sequence>
<dbReference type="Gene3D" id="2.10.25.20">
    <property type="entry name" value="reovirus attachment protein sigma1, domain 1"/>
    <property type="match status" value="1"/>
</dbReference>
<reference evidence="11 12" key="1">
    <citation type="journal article" date="2014" name="J. Virol.">
        <title>Molecular characterization of a lizard adenovirus reveals the first atadenovirus with two fiber genes and the first adenovirus with either one short or three long fibers per penton.</title>
        <authorList>
            <person name="Penzes J.J."/>
            <person name="Menendez-Conejero R."/>
            <person name="Condezo G.N."/>
            <person name="Ball I."/>
            <person name="Papp T."/>
            <person name="Doszpoly A."/>
            <person name="Paradela A."/>
            <person name="Perez-Berna A.J."/>
            <person name="Lopez-Sanz M."/>
            <person name="Nguyen T.H."/>
            <person name="van Raaij M.J."/>
            <person name="Marschang R.E."/>
            <person name="Harrach B."/>
            <person name="Benko M."/>
            <person name="San Martin C."/>
        </authorList>
    </citation>
    <scope>NUCLEOTIDE SEQUENCE [LARGE SCALE GENOMIC DNA]</scope>
    <source>
        <strain evidence="11">23-06</strain>
    </source>
</reference>
<keyword evidence="6" id="KW-0945">Host-virus interaction</keyword>
<evidence type="ECO:0000256" key="8">
    <source>
        <dbReference type="ARBA" id="ARBA00022844"/>
    </source>
</evidence>
<dbReference type="GO" id="GO:0042025">
    <property type="term" value="C:host cell nucleus"/>
    <property type="evidence" value="ECO:0007669"/>
    <property type="project" value="UniProtKB-SubCell"/>
</dbReference>
<keyword evidence="4" id="KW-0167">Capsid protein</keyword>
<dbReference type="GeneID" id="20041327"/>
<evidence type="ECO:0000256" key="2">
    <source>
        <dbReference type="ARBA" id="ARBA00004328"/>
    </source>
</evidence>
<keyword evidence="9" id="KW-0426">Late protein</keyword>
<dbReference type="Proteomes" id="UP000133496">
    <property type="component" value="Segment"/>
</dbReference>
<dbReference type="GO" id="GO:0019028">
    <property type="term" value="C:viral capsid"/>
    <property type="evidence" value="ECO:0007669"/>
    <property type="project" value="UniProtKB-KW"/>
</dbReference>
<evidence type="ECO:0000256" key="6">
    <source>
        <dbReference type="ARBA" id="ARBA00022581"/>
    </source>
</evidence>
<comment type="subcellular location">
    <subcellularLocation>
        <location evidence="1">Host nucleus</location>
    </subcellularLocation>
    <subcellularLocation>
        <location evidence="2">Virion</location>
    </subcellularLocation>
</comment>
<keyword evidence="8" id="KW-0946">Virion</keyword>
<dbReference type="InterPro" id="IPR000931">
    <property type="entry name" value="Adeno_fibre"/>
</dbReference>
<dbReference type="SUPFAM" id="SSF51225">
    <property type="entry name" value="Fibre shaft of virus attachment proteins"/>
    <property type="match status" value="2"/>
</dbReference>
<accession>A0A076FTG7</accession>
<evidence type="ECO:0000256" key="5">
    <source>
        <dbReference type="ARBA" id="ARBA00022562"/>
    </source>
</evidence>
<dbReference type="RefSeq" id="YP_009051671.1">
    <property type="nucleotide sequence ID" value="NC_024684.1"/>
</dbReference>
<keyword evidence="10" id="KW-1160">Virus entry into host cell</keyword>
<keyword evidence="5" id="KW-1048">Host nucleus</keyword>
<comment type="similarity">
    <text evidence="3">Belongs to the adenoviridae fiber family.</text>
</comment>
<evidence type="ECO:0000256" key="3">
    <source>
        <dbReference type="ARBA" id="ARBA00006685"/>
    </source>
</evidence>
<dbReference type="EMBL" id="KJ156523">
    <property type="protein sequence ID" value="AII22580.1"/>
    <property type="molecule type" value="Genomic_DNA"/>
</dbReference>
<dbReference type="InterPro" id="IPR009013">
    <property type="entry name" value="Attachment_protein_shaft_sf"/>
</dbReference>
<organism evidence="11 12">
    <name type="scientific">Lizard adenovirus 2</name>
    <dbReference type="NCBI Taxonomy" id="874272"/>
    <lineage>
        <taxon>Viruses</taxon>
        <taxon>Varidnaviria</taxon>
        <taxon>Bamfordvirae</taxon>
        <taxon>Preplasmiviricota</taxon>
        <taxon>Polisuviricotina</taxon>
        <taxon>Pharingeaviricetes</taxon>
        <taxon>Rowavirales</taxon>
        <taxon>Adenoviridae</taxon>
        <taxon>Barthadenovirus</taxon>
        <taxon>Barthadenovirus lacertae</taxon>
        <taxon>Lizard atadenovirus A</taxon>
    </lineage>
</organism>
<dbReference type="KEGG" id="vg:20041327"/>